<dbReference type="Proteomes" id="UP000507222">
    <property type="component" value="Unassembled WGS sequence"/>
</dbReference>
<evidence type="ECO:0000256" key="1">
    <source>
        <dbReference type="ARBA" id="ARBA00022737"/>
    </source>
</evidence>
<dbReference type="Proteomes" id="UP000507245">
    <property type="component" value="Unassembled WGS sequence"/>
</dbReference>
<proteinExistence type="predicted"/>
<dbReference type="NCBIfam" id="TIGR00756">
    <property type="entry name" value="PPR"/>
    <property type="match status" value="2"/>
</dbReference>
<reference evidence="6" key="1">
    <citation type="journal article" date="2020" name="Genome Biol.">
        <title>Gamete binning: chromosome-level and haplotype-resolved genome assembly enabled by high-throughput single-cell sequencing of gamete genomes.</title>
        <authorList>
            <person name="Campoy J.A."/>
            <person name="Sun H."/>
            <person name="Goel M."/>
            <person name="Jiao W.-B."/>
            <person name="Folz-Donahue K."/>
            <person name="Wang N."/>
            <person name="Rubio M."/>
            <person name="Liu C."/>
            <person name="Kukat C."/>
            <person name="Ruiz D."/>
            <person name="Huettel B."/>
            <person name="Schneeberger K."/>
        </authorList>
    </citation>
    <scope>NUCLEOTIDE SEQUENCE [LARGE SCALE GENOMIC DNA]</scope>
    <source>
        <strain evidence="6">cv. Rojo Pasion</strain>
    </source>
</reference>
<dbReference type="GO" id="GO:0009451">
    <property type="term" value="P:RNA modification"/>
    <property type="evidence" value="ECO:0007669"/>
    <property type="project" value="InterPro"/>
</dbReference>
<evidence type="ECO:0000313" key="3">
    <source>
        <dbReference type="EMBL" id="CAB4289180.1"/>
    </source>
</evidence>
<dbReference type="EMBL" id="CAEKDK010000008">
    <property type="protein sequence ID" value="CAB4289180.1"/>
    <property type="molecule type" value="Genomic_DNA"/>
</dbReference>
<dbReference type="OrthoDB" id="185373at2759"/>
<dbReference type="PROSITE" id="PS51375">
    <property type="entry name" value="PPR"/>
    <property type="match status" value="1"/>
</dbReference>
<accession>A0A6J5Y527</accession>
<evidence type="ECO:0000313" key="4">
    <source>
        <dbReference type="EMBL" id="CAB4319682.1"/>
    </source>
</evidence>
<evidence type="ECO:0000313" key="6">
    <source>
        <dbReference type="Proteomes" id="UP000507245"/>
    </source>
</evidence>
<reference evidence="4 5" key="2">
    <citation type="submission" date="2020-05" db="EMBL/GenBank/DDBJ databases">
        <authorList>
            <person name="Campoy J."/>
            <person name="Schneeberger K."/>
            <person name="Spophaly S."/>
        </authorList>
    </citation>
    <scope>NUCLEOTIDE SEQUENCE [LARGE SCALE GENOMIC DNA]</scope>
    <source>
        <strain evidence="4">PruArmRojPasFocal</strain>
    </source>
</reference>
<dbReference type="PANTHER" id="PTHR47926">
    <property type="entry name" value="PENTATRICOPEPTIDE REPEAT-CONTAINING PROTEIN"/>
    <property type="match status" value="1"/>
</dbReference>
<protein>
    <recommendedName>
        <fullName evidence="7">Pentatricopeptide repeat-containing protein</fullName>
    </recommendedName>
</protein>
<gene>
    <name evidence="3" type="ORF">CURHAP_LOCUS47598</name>
    <name evidence="4" type="ORF">ORAREDHAP_LOCUS47242</name>
</gene>
<dbReference type="InterPro" id="IPR011990">
    <property type="entry name" value="TPR-like_helical_dom_sf"/>
</dbReference>
<name>A0A6J5Y527_PRUAR</name>
<keyword evidence="1" id="KW-0677">Repeat</keyword>
<dbReference type="Gene3D" id="1.25.40.10">
    <property type="entry name" value="Tetratricopeptide repeat domain"/>
    <property type="match status" value="1"/>
</dbReference>
<dbReference type="InterPro" id="IPR002885">
    <property type="entry name" value="PPR_rpt"/>
</dbReference>
<dbReference type="GO" id="GO:0003723">
    <property type="term" value="F:RNA binding"/>
    <property type="evidence" value="ECO:0007669"/>
    <property type="project" value="InterPro"/>
</dbReference>
<dbReference type="FunFam" id="1.25.40.10:FF:000285">
    <property type="entry name" value="Pentatricopeptide repeat-containing protein, chloroplastic"/>
    <property type="match status" value="1"/>
</dbReference>
<keyword evidence="6" id="KW-1185">Reference proteome</keyword>
<organism evidence="4 6">
    <name type="scientific">Prunus armeniaca</name>
    <name type="common">Apricot</name>
    <name type="synonym">Armeniaca vulgaris</name>
    <dbReference type="NCBI Taxonomy" id="36596"/>
    <lineage>
        <taxon>Eukaryota</taxon>
        <taxon>Viridiplantae</taxon>
        <taxon>Streptophyta</taxon>
        <taxon>Embryophyta</taxon>
        <taxon>Tracheophyta</taxon>
        <taxon>Spermatophyta</taxon>
        <taxon>Magnoliopsida</taxon>
        <taxon>eudicotyledons</taxon>
        <taxon>Gunneridae</taxon>
        <taxon>Pentapetalae</taxon>
        <taxon>rosids</taxon>
        <taxon>fabids</taxon>
        <taxon>Rosales</taxon>
        <taxon>Rosaceae</taxon>
        <taxon>Amygdaloideae</taxon>
        <taxon>Amygdaleae</taxon>
        <taxon>Prunus</taxon>
    </lineage>
</organism>
<dbReference type="InterPro" id="IPR046960">
    <property type="entry name" value="PPR_At4g14850-like_plant"/>
</dbReference>
<evidence type="ECO:0000313" key="5">
    <source>
        <dbReference type="Proteomes" id="UP000507222"/>
    </source>
</evidence>
<evidence type="ECO:0008006" key="7">
    <source>
        <dbReference type="Google" id="ProtNLM"/>
    </source>
</evidence>
<dbReference type="PANTHER" id="PTHR47926:SF411">
    <property type="entry name" value="PENTATRICOPEPTIDE REPEAT-CONTAINING PROTEIN"/>
    <property type="match status" value="1"/>
</dbReference>
<feature type="repeat" description="PPR" evidence="2">
    <location>
        <begin position="75"/>
        <end position="109"/>
    </location>
</feature>
<dbReference type="AlphaFoldDB" id="A0A6J5Y527"/>
<dbReference type="Pfam" id="PF01535">
    <property type="entry name" value="PPR"/>
    <property type="match status" value="2"/>
</dbReference>
<evidence type="ECO:0000256" key="2">
    <source>
        <dbReference type="PROSITE-ProRule" id="PRU00708"/>
    </source>
</evidence>
<dbReference type="EMBL" id="CAEKKB010000008">
    <property type="protein sequence ID" value="CAB4319682.1"/>
    <property type="molecule type" value="Genomic_DNA"/>
</dbReference>
<sequence>MMKDGVEPNAFTYSSTLKACAQLETVLHGKLIHSSANKSPTMSNVFVGSTLISMCAKCGYVTEAFQVFYSMQERNLVSWKAMIVGYAKNGLYQEAMKLMHHMRTEGFEVDDYIIATVLIACGDLIFF</sequence>